<proteinExistence type="predicted"/>
<keyword evidence="2" id="KW-1185">Reference proteome</keyword>
<dbReference type="EMBL" id="MU118059">
    <property type="protein sequence ID" value="KAF9646413.1"/>
    <property type="molecule type" value="Genomic_DNA"/>
</dbReference>
<reference evidence="1" key="1">
    <citation type="submission" date="2019-10" db="EMBL/GenBank/DDBJ databases">
        <authorList>
            <consortium name="DOE Joint Genome Institute"/>
            <person name="Kuo A."/>
            <person name="Miyauchi S."/>
            <person name="Kiss E."/>
            <person name="Drula E."/>
            <person name="Kohler A."/>
            <person name="Sanchez-Garcia M."/>
            <person name="Andreopoulos B."/>
            <person name="Barry K.W."/>
            <person name="Bonito G."/>
            <person name="Buee M."/>
            <person name="Carver A."/>
            <person name="Chen C."/>
            <person name="Cichocki N."/>
            <person name="Clum A."/>
            <person name="Culley D."/>
            <person name="Crous P.W."/>
            <person name="Fauchery L."/>
            <person name="Girlanda M."/>
            <person name="Hayes R."/>
            <person name="Keri Z."/>
            <person name="Labutti K."/>
            <person name="Lipzen A."/>
            <person name="Lombard V."/>
            <person name="Magnuson J."/>
            <person name="Maillard F."/>
            <person name="Morin E."/>
            <person name="Murat C."/>
            <person name="Nolan M."/>
            <person name="Ohm R."/>
            <person name="Pangilinan J."/>
            <person name="Pereira M."/>
            <person name="Perotto S."/>
            <person name="Peter M."/>
            <person name="Riley R."/>
            <person name="Sitrit Y."/>
            <person name="Stielow B."/>
            <person name="Szollosi G."/>
            <person name="Zifcakova L."/>
            <person name="Stursova M."/>
            <person name="Spatafora J.W."/>
            <person name="Tedersoo L."/>
            <person name="Vaario L.-M."/>
            <person name="Yamada A."/>
            <person name="Yan M."/>
            <person name="Wang P."/>
            <person name="Xu J."/>
            <person name="Bruns T."/>
            <person name="Baldrian P."/>
            <person name="Vilgalys R."/>
            <person name="Henrissat B."/>
            <person name="Grigoriev I.V."/>
            <person name="Hibbett D."/>
            <person name="Nagy L.G."/>
            <person name="Martin F.M."/>
        </authorList>
    </citation>
    <scope>NUCLEOTIDE SEQUENCE</scope>
    <source>
        <strain evidence="1">P2</strain>
    </source>
</reference>
<evidence type="ECO:0000313" key="2">
    <source>
        <dbReference type="Proteomes" id="UP000886501"/>
    </source>
</evidence>
<protein>
    <submittedName>
        <fullName evidence="1">Uncharacterized protein</fullName>
    </submittedName>
</protein>
<organism evidence="1 2">
    <name type="scientific">Thelephora ganbajun</name>
    <name type="common">Ganba fungus</name>
    <dbReference type="NCBI Taxonomy" id="370292"/>
    <lineage>
        <taxon>Eukaryota</taxon>
        <taxon>Fungi</taxon>
        <taxon>Dikarya</taxon>
        <taxon>Basidiomycota</taxon>
        <taxon>Agaricomycotina</taxon>
        <taxon>Agaricomycetes</taxon>
        <taxon>Thelephorales</taxon>
        <taxon>Thelephoraceae</taxon>
        <taxon>Thelephora</taxon>
    </lineage>
</organism>
<comment type="caution">
    <text evidence="1">The sequence shown here is derived from an EMBL/GenBank/DDBJ whole genome shotgun (WGS) entry which is preliminary data.</text>
</comment>
<accession>A0ACB6ZAM1</accession>
<reference evidence="1" key="2">
    <citation type="journal article" date="2020" name="Nat. Commun.">
        <title>Large-scale genome sequencing of mycorrhizal fungi provides insights into the early evolution of symbiotic traits.</title>
        <authorList>
            <person name="Miyauchi S."/>
            <person name="Kiss E."/>
            <person name="Kuo A."/>
            <person name="Drula E."/>
            <person name="Kohler A."/>
            <person name="Sanchez-Garcia M."/>
            <person name="Morin E."/>
            <person name="Andreopoulos B."/>
            <person name="Barry K.W."/>
            <person name="Bonito G."/>
            <person name="Buee M."/>
            <person name="Carver A."/>
            <person name="Chen C."/>
            <person name="Cichocki N."/>
            <person name="Clum A."/>
            <person name="Culley D."/>
            <person name="Crous P.W."/>
            <person name="Fauchery L."/>
            <person name="Girlanda M."/>
            <person name="Hayes R.D."/>
            <person name="Keri Z."/>
            <person name="LaButti K."/>
            <person name="Lipzen A."/>
            <person name="Lombard V."/>
            <person name="Magnuson J."/>
            <person name="Maillard F."/>
            <person name="Murat C."/>
            <person name="Nolan M."/>
            <person name="Ohm R.A."/>
            <person name="Pangilinan J."/>
            <person name="Pereira M.F."/>
            <person name="Perotto S."/>
            <person name="Peter M."/>
            <person name="Pfister S."/>
            <person name="Riley R."/>
            <person name="Sitrit Y."/>
            <person name="Stielow J.B."/>
            <person name="Szollosi G."/>
            <person name="Zifcakova L."/>
            <person name="Stursova M."/>
            <person name="Spatafora J.W."/>
            <person name="Tedersoo L."/>
            <person name="Vaario L.M."/>
            <person name="Yamada A."/>
            <person name="Yan M."/>
            <person name="Wang P."/>
            <person name="Xu J."/>
            <person name="Bruns T."/>
            <person name="Baldrian P."/>
            <person name="Vilgalys R."/>
            <person name="Dunand C."/>
            <person name="Henrissat B."/>
            <person name="Grigoriev I.V."/>
            <person name="Hibbett D."/>
            <person name="Nagy L.G."/>
            <person name="Martin F.M."/>
        </authorList>
    </citation>
    <scope>NUCLEOTIDE SEQUENCE</scope>
    <source>
        <strain evidence="1">P2</strain>
    </source>
</reference>
<name>A0ACB6ZAM1_THEGA</name>
<evidence type="ECO:0000313" key="1">
    <source>
        <dbReference type="EMBL" id="KAF9646413.1"/>
    </source>
</evidence>
<dbReference type="Proteomes" id="UP000886501">
    <property type="component" value="Unassembled WGS sequence"/>
</dbReference>
<gene>
    <name evidence="1" type="ORF">BDM02DRAFT_3037143</name>
</gene>
<sequence>MTPEEHNLSIHLLMIVRRFIGAMRPVGDNSQLPTELFDHIVFHVDSKRDLLSLALTCQRMCSIVSSDHFGYRVVKTKVSLIRVWHHLITRPDLACNIRRLEIIDENERSSESRLILPKIADTSTDAKGTDDKLKFPAKLEKLFVSAVAGMHYLKSFKWSCTTSLISIASLWPTLLKCYQLRLIDLNDNTMFLHPKNGNNLAKEDTATPMELVTTVSVKSIKSSYGTTKDPQLTCIADLVMCFPNLKNLDITYAVPRDPDFFRPIADDFYSCGRWQNLTSLTLNNLWCTSQGLHSLATFLSEHNNLETLHFDSEGIKIAPLATLLLHNTLPRLKELKSNRKFANAILSCTSDVPRPLKTLKGIELSGSESDRTFFDNLTRVGGEISRVELAGWKETDDLRELLNCVPKLTWLDVGYAPNKAANAYNAVSTRIFSVFRDVKILKRQLGPLGDIAHARPRDNDILRCETLQTGSR</sequence>